<dbReference type="InterPro" id="IPR023201">
    <property type="entry name" value="SecY_dom_sf"/>
</dbReference>
<dbReference type="NCBIfam" id="NF009082">
    <property type="entry name" value="PRK12417.1"/>
    <property type="match status" value="1"/>
</dbReference>
<keyword evidence="5 8" id="KW-1133">Transmembrane helix</keyword>
<evidence type="ECO:0000313" key="12">
    <source>
        <dbReference type="Proteomes" id="UP000198868"/>
    </source>
</evidence>
<dbReference type="PANTHER" id="PTHR10906">
    <property type="entry name" value="SECY/SEC61-ALPHA FAMILY MEMBER"/>
    <property type="match status" value="1"/>
</dbReference>
<feature type="transmembrane region" description="Helical" evidence="8">
    <location>
        <begin position="301"/>
        <end position="321"/>
    </location>
</feature>
<evidence type="ECO:0000313" key="13">
    <source>
        <dbReference type="Proteomes" id="UP000199047"/>
    </source>
</evidence>
<feature type="transmembrane region" description="Helical" evidence="8">
    <location>
        <begin position="204"/>
        <end position="224"/>
    </location>
</feature>
<feature type="transmembrane region" description="Helical" evidence="8">
    <location>
        <begin position="63"/>
        <end position="83"/>
    </location>
</feature>
<evidence type="ECO:0000256" key="4">
    <source>
        <dbReference type="ARBA" id="ARBA00022927"/>
    </source>
</evidence>
<comment type="similarity">
    <text evidence="8">Belongs to the SecY/SEC61-alpha family. SecY2 subfamily.</text>
</comment>
<dbReference type="PRINTS" id="PR00303">
    <property type="entry name" value="SECYTRNLCASE"/>
</dbReference>
<evidence type="ECO:0000256" key="1">
    <source>
        <dbReference type="ARBA" id="ARBA00022448"/>
    </source>
</evidence>
<evidence type="ECO:0000256" key="2">
    <source>
        <dbReference type="ARBA" id="ARBA00022475"/>
    </source>
</evidence>
<reference evidence="12 13" key="1">
    <citation type="submission" date="2015-12" db="EMBL/GenBank/DDBJ databases">
        <authorList>
            <person name="Andreevskaya M."/>
        </authorList>
    </citation>
    <scope>NUCLEOTIDE SEQUENCE [LARGE SCALE GENOMIC DNA]</scope>
    <source>
        <strain evidence="10 13">KSL4-2</strain>
        <strain evidence="11 12">PL111</strain>
    </source>
</reference>
<accession>A0AAN2QU10</accession>
<dbReference type="Proteomes" id="UP000198868">
    <property type="component" value="Unassembled WGS sequence"/>
</dbReference>
<keyword evidence="4 8" id="KW-0653">Protein transport</keyword>
<dbReference type="PIRSF" id="PIRSF004557">
    <property type="entry name" value="SecY"/>
    <property type="match status" value="1"/>
</dbReference>
<comment type="caution">
    <text evidence="11">The sequence shown here is derived from an EMBL/GenBank/DDBJ whole genome shotgun (WGS) entry which is preliminary data.</text>
</comment>
<dbReference type="HAMAP" id="MF_01466">
    <property type="entry name" value="SecY2"/>
    <property type="match status" value="1"/>
</dbReference>
<evidence type="ECO:0000256" key="5">
    <source>
        <dbReference type="ARBA" id="ARBA00022989"/>
    </source>
</evidence>
<dbReference type="Gene3D" id="1.10.3370.10">
    <property type="entry name" value="SecY subunit domain"/>
    <property type="match status" value="1"/>
</dbReference>
<keyword evidence="6 8" id="KW-0811">Translocation</keyword>
<proteinExistence type="inferred from homology"/>
<feature type="transmembrane region" description="Helical" evidence="8">
    <location>
        <begin position="103"/>
        <end position="125"/>
    </location>
</feature>
<evidence type="ECO:0000256" key="6">
    <source>
        <dbReference type="ARBA" id="ARBA00023010"/>
    </source>
</evidence>
<evidence type="ECO:0000313" key="10">
    <source>
        <dbReference type="EMBL" id="CUW03331.1"/>
    </source>
</evidence>
<feature type="transmembrane region" description="Helical" evidence="8">
    <location>
        <begin position="137"/>
        <end position="158"/>
    </location>
</feature>
<feature type="transmembrane region" description="Helical" evidence="8">
    <location>
        <begin position="165"/>
        <end position="184"/>
    </location>
</feature>
<feature type="transmembrane region" description="Helical" evidence="8">
    <location>
        <begin position="384"/>
        <end position="403"/>
    </location>
</feature>
<dbReference type="Proteomes" id="UP000199047">
    <property type="component" value="Unassembled WGS sequence"/>
</dbReference>
<dbReference type="SUPFAM" id="SSF103491">
    <property type="entry name" value="Preprotein translocase SecY subunit"/>
    <property type="match status" value="1"/>
</dbReference>
<feature type="transmembrane region" description="Helical" evidence="8">
    <location>
        <begin position="357"/>
        <end position="378"/>
    </location>
</feature>
<keyword evidence="2 8" id="KW-1003">Cell membrane</keyword>
<keyword evidence="3 8" id="KW-0812">Transmembrane</keyword>
<evidence type="ECO:0000256" key="3">
    <source>
        <dbReference type="ARBA" id="ARBA00022692"/>
    </source>
</evidence>
<dbReference type="RefSeq" id="WP_060391335.1">
    <property type="nucleotide sequence ID" value="NZ_FBSX01000023.1"/>
</dbReference>
<dbReference type="GO" id="GO:0005886">
    <property type="term" value="C:plasma membrane"/>
    <property type="evidence" value="ECO:0007669"/>
    <property type="project" value="UniProtKB-SubCell"/>
</dbReference>
<protein>
    <recommendedName>
        <fullName evidence="8 9">Accessory Sec system protein translocase subunit SecY2</fullName>
    </recommendedName>
</protein>
<comment type="subcellular location">
    <subcellularLocation>
        <location evidence="8">Cell membrane</location>
        <topology evidence="8">Multi-pass membrane protein</topology>
    </subcellularLocation>
</comment>
<name>A0AAN2QU10_9LACO</name>
<comment type="function">
    <text evidence="8">Part of the accessory SecA2/SecY2 system specifically required for export of possible cell wall proteins. The central subunit of a protein translocation channel.</text>
</comment>
<evidence type="ECO:0000256" key="9">
    <source>
        <dbReference type="NCBIfam" id="TIGR02920"/>
    </source>
</evidence>
<organism evidence="11 12">
    <name type="scientific">Leuconostoc inhae</name>
    <dbReference type="NCBI Taxonomy" id="178001"/>
    <lineage>
        <taxon>Bacteria</taxon>
        <taxon>Bacillati</taxon>
        <taxon>Bacillota</taxon>
        <taxon>Bacilli</taxon>
        <taxon>Lactobacillales</taxon>
        <taxon>Lactobacillaceae</taxon>
        <taxon>Leuconostoc</taxon>
    </lineage>
</organism>
<dbReference type="NCBIfam" id="TIGR02920">
    <property type="entry name" value="acc_sec_Y2"/>
    <property type="match status" value="1"/>
</dbReference>
<gene>
    <name evidence="8" type="primary">secY2</name>
    <name evidence="10" type="ORF">KSL4_0747</name>
    <name evidence="11" type="ORF">PL111_2019</name>
</gene>
<dbReference type="InterPro" id="IPR014269">
    <property type="entry name" value="SecY2"/>
</dbReference>
<evidence type="ECO:0000313" key="11">
    <source>
        <dbReference type="EMBL" id="CUW07885.1"/>
    </source>
</evidence>
<sequence length="421" mass="47122">MKGENINNIHLVLKKMLWTSLIVFIFLIGRNILIPGVDAKQLARFLNNQYLLQIVNGTTGGDLSRMSLFALGLGPWMSATILWRVLTLIKKFDLKKIPIERTFLFKIAIAIIIGFIQSIAIISNIDINPKISIFAQTQFGAMATISLIMVSGAVFLVWLSNMNEILGIGGPTVLILASMIINWPTNVSLYILENVRSGLDINSVILMLVIMISIVFLVLLTVVVQRAQRQIPIRRILVNNNFYQQSYLPIQINPAGGMPLMYSMTLLVLPQYILQAVHYWLPNNVLVENGLDNIAITKPLGVTAYIIILFALSIGFAFININPDQIAEDLQQNSDYIDNVEPGDATREYITEIVFRLSFVGALYMSLIAGFPLYFGIIDKQYTQYALTAGSIIILVNLVINIIDQMKALLTKNNYSALFFE</sequence>
<comment type="subunit">
    <text evidence="8">Component of the accessory SecA2/SecY2 protein translocase complex required to export cell wall proteins. May form heterotrimers with SecE and SecG subunits.</text>
</comment>
<dbReference type="InterPro" id="IPR002208">
    <property type="entry name" value="SecY/SEC61-alpha"/>
</dbReference>
<keyword evidence="7 8" id="KW-0472">Membrane</keyword>
<dbReference type="GO" id="GO:0006605">
    <property type="term" value="P:protein targeting"/>
    <property type="evidence" value="ECO:0007669"/>
    <property type="project" value="UniProtKB-UniRule"/>
</dbReference>
<dbReference type="EMBL" id="FBTB01000001">
    <property type="protein sequence ID" value="CUW03331.1"/>
    <property type="molecule type" value="Genomic_DNA"/>
</dbReference>
<feature type="transmembrane region" description="Helical" evidence="8">
    <location>
        <begin position="260"/>
        <end position="281"/>
    </location>
</feature>
<keyword evidence="1 8" id="KW-0813">Transport</keyword>
<dbReference type="GO" id="GO:0065002">
    <property type="term" value="P:intracellular protein transmembrane transport"/>
    <property type="evidence" value="ECO:0007669"/>
    <property type="project" value="UniProtKB-UniRule"/>
</dbReference>
<dbReference type="EMBL" id="FBTU01000011">
    <property type="protein sequence ID" value="CUW07885.1"/>
    <property type="molecule type" value="Genomic_DNA"/>
</dbReference>
<evidence type="ECO:0000256" key="7">
    <source>
        <dbReference type="ARBA" id="ARBA00023136"/>
    </source>
</evidence>
<keyword evidence="13" id="KW-1185">Reference proteome</keyword>
<evidence type="ECO:0000256" key="8">
    <source>
        <dbReference type="HAMAP-Rule" id="MF_01466"/>
    </source>
</evidence>
<comment type="caution">
    <text evidence="8">Lacks conserved residue(s) required for the propagation of feature annotation.</text>
</comment>
<dbReference type="AlphaFoldDB" id="A0AAN2QU10"/>
<dbReference type="Pfam" id="PF00344">
    <property type="entry name" value="SecY"/>
    <property type="match status" value="1"/>
</dbReference>